<dbReference type="InterPro" id="IPR004089">
    <property type="entry name" value="MCPsignal_dom"/>
</dbReference>
<evidence type="ECO:0000256" key="4">
    <source>
        <dbReference type="SAM" id="MobiDB-lite"/>
    </source>
</evidence>
<comment type="similarity">
    <text evidence="2">Belongs to the methyl-accepting chemotaxis (MCP) protein family.</text>
</comment>
<accession>A0A290QBG0</accession>
<dbReference type="SUPFAM" id="SSF58104">
    <property type="entry name" value="Methyl-accepting chemotaxis protein (MCP) signaling domain"/>
    <property type="match status" value="1"/>
</dbReference>
<dbReference type="Gene3D" id="1.10.287.950">
    <property type="entry name" value="Methyl-accepting chemotaxis protein"/>
    <property type="match status" value="1"/>
</dbReference>
<keyword evidence="8" id="KW-1185">Reference proteome</keyword>
<dbReference type="InterPro" id="IPR051310">
    <property type="entry name" value="MCP_chemotaxis"/>
</dbReference>
<name>A0A290QBG0_9BACT</name>
<gene>
    <name evidence="7" type="ORF">CMV30_05800</name>
</gene>
<dbReference type="Pfam" id="PF00015">
    <property type="entry name" value="MCPsignal"/>
    <property type="match status" value="1"/>
</dbReference>
<dbReference type="InterPro" id="IPR004090">
    <property type="entry name" value="Chemotax_Me-accpt_rcpt"/>
</dbReference>
<feature type="transmembrane region" description="Helical" evidence="5">
    <location>
        <begin position="49"/>
        <end position="71"/>
    </location>
</feature>
<keyword evidence="5" id="KW-1133">Transmembrane helix</keyword>
<dbReference type="GO" id="GO:0005886">
    <property type="term" value="C:plasma membrane"/>
    <property type="evidence" value="ECO:0007669"/>
    <property type="project" value="TreeGrafter"/>
</dbReference>
<protein>
    <recommendedName>
        <fullName evidence="6">Methyl-accepting transducer domain-containing protein</fullName>
    </recommendedName>
</protein>
<dbReference type="PANTHER" id="PTHR43531:SF14">
    <property type="entry name" value="METHYL-ACCEPTING CHEMOTAXIS PROTEIN I-RELATED"/>
    <property type="match status" value="1"/>
</dbReference>
<evidence type="ECO:0000256" key="5">
    <source>
        <dbReference type="SAM" id="Phobius"/>
    </source>
</evidence>
<feature type="region of interest" description="Disordered" evidence="4">
    <location>
        <begin position="102"/>
        <end position="157"/>
    </location>
</feature>
<feature type="domain" description="Methyl-accepting transducer" evidence="6">
    <location>
        <begin position="85"/>
        <end position="314"/>
    </location>
</feature>
<feature type="compositionally biased region" description="Polar residues" evidence="4">
    <location>
        <begin position="134"/>
        <end position="148"/>
    </location>
</feature>
<evidence type="ECO:0000256" key="3">
    <source>
        <dbReference type="PROSITE-ProRule" id="PRU00284"/>
    </source>
</evidence>
<dbReference type="EMBL" id="CP023344">
    <property type="protein sequence ID" value="ATC66009.1"/>
    <property type="molecule type" value="Genomic_DNA"/>
</dbReference>
<proteinExistence type="inferred from homology"/>
<dbReference type="Proteomes" id="UP000217265">
    <property type="component" value="Chromosome"/>
</dbReference>
<sequence length="393" mass="40584">MAVRLEKELSPVYEVYVHALRALVDFNKTDGDAGGAEITEGVNEAKRGILIGLGGALLAGVIIAITSIAVINARLKNVATTLSTGAAEVAAASSQIAGTSQQLAEGATEQAASLEETSASLEEMSGMTRRNSDDANSAKSLAAQTRQAAETGATDMGEMTRSMDAIKASSDNIAKIIKTIDEIAFQTNLLALNAAVEAARAGEAGAGFAVVADEVRSLAQRSATAAKETEEKIQDAITKSVHGVAISAKVSSGLREIVEKARQVDDLVGQIATASSEQSTGISQINTAVSQMDTVTQQTAAGAEESASASEELNAQAASLEDAVGHLRALVEGRGRREHVEGVEERPRFSAKAPVQRRGIVKTILRRQAAAAKVAAAGGDEFFADVAKEEAGV</sequence>
<evidence type="ECO:0000259" key="6">
    <source>
        <dbReference type="PROSITE" id="PS50111"/>
    </source>
</evidence>
<organism evidence="7 8">
    <name type="scientific">Nibricoccus aquaticus</name>
    <dbReference type="NCBI Taxonomy" id="2576891"/>
    <lineage>
        <taxon>Bacteria</taxon>
        <taxon>Pseudomonadati</taxon>
        <taxon>Verrucomicrobiota</taxon>
        <taxon>Opitutia</taxon>
        <taxon>Opitutales</taxon>
        <taxon>Opitutaceae</taxon>
        <taxon>Nibricoccus</taxon>
    </lineage>
</organism>
<keyword evidence="1" id="KW-0488">Methylation</keyword>
<evidence type="ECO:0000256" key="1">
    <source>
        <dbReference type="ARBA" id="ARBA00022481"/>
    </source>
</evidence>
<dbReference type="KEGG" id="vbh:CMV30_05800"/>
<keyword evidence="5" id="KW-0812">Transmembrane</keyword>
<evidence type="ECO:0000313" key="8">
    <source>
        <dbReference type="Proteomes" id="UP000217265"/>
    </source>
</evidence>
<dbReference type="GO" id="GO:0004888">
    <property type="term" value="F:transmembrane signaling receptor activity"/>
    <property type="evidence" value="ECO:0007669"/>
    <property type="project" value="InterPro"/>
</dbReference>
<dbReference type="AlphaFoldDB" id="A0A290QBG0"/>
<dbReference type="GO" id="GO:0006935">
    <property type="term" value="P:chemotaxis"/>
    <property type="evidence" value="ECO:0007669"/>
    <property type="project" value="InterPro"/>
</dbReference>
<feature type="compositionally biased region" description="Low complexity" evidence="4">
    <location>
        <begin position="107"/>
        <end position="125"/>
    </location>
</feature>
<reference evidence="7 8" key="1">
    <citation type="submission" date="2017-09" db="EMBL/GenBank/DDBJ databases">
        <title>Complete genome sequence of Verrucomicrobial strain HZ-65, isolated from freshwater.</title>
        <authorList>
            <person name="Choi A."/>
        </authorList>
    </citation>
    <scope>NUCLEOTIDE SEQUENCE [LARGE SCALE GENOMIC DNA]</scope>
    <source>
        <strain evidence="7 8">HZ-65</strain>
    </source>
</reference>
<dbReference type="PROSITE" id="PS50111">
    <property type="entry name" value="CHEMOTAXIS_TRANSDUC_2"/>
    <property type="match status" value="1"/>
</dbReference>
<evidence type="ECO:0000313" key="7">
    <source>
        <dbReference type="EMBL" id="ATC66009.1"/>
    </source>
</evidence>
<dbReference type="PANTHER" id="PTHR43531">
    <property type="entry name" value="PROTEIN ICFG"/>
    <property type="match status" value="1"/>
</dbReference>
<keyword evidence="3" id="KW-0807">Transducer</keyword>
<dbReference type="GO" id="GO:0007165">
    <property type="term" value="P:signal transduction"/>
    <property type="evidence" value="ECO:0007669"/>
    <property type="project" value="UniProtKB-KW"/>
</dbReference>
<keyword evidence="5" id="KW-0472">Membrane</keyword>
<evidence type="ECO:0000256" key="2">
    <source>
        <dbReference type="ARBA" id="ARBA00029447"/>
    </source>
</evidence>
<dbReference type="SMART" id="SM00283">
    <property type="entry name" value="MA"/>
    <property type="match status" value="1"/>
</dbReference>
<dbReference type="PRINTS" id="PR00260">
    <property type="entry name" value="CHEMTRNSDUCR"/>
</dbReference>